<evidence type="ECO:0000313" key="4">
    <source>
        <dbReference type="EMBL" id="MFC6314992.1"/>
    </source>
</evidence>
<dbReference type="Gene3D" id="1.10.10.10">
    <property type="entry name" value="Winged helix-like DNA-binding domain superfamily/Winged helix DNA-binding domain"/>
    <property type="match status" value="1"/>
</dbReference>
<dbReference type="PANTHER" id="PTHR37293">
    <property type="entry name" value="PHAGE REPLICATION PROTEIN-RELATED"/>
    <property type="match status" value="1"/>
</dbReference>
<evidence type="ECO:0000313" key="5">
    <source>
        <dbReference type="Proteomes" id="UP001596310"/>
    </source>
</evidence>
<dbReference type="InterPro" id="IPR036388">
    <property type="entry name" value="WH-like_DNA-bd_sf"/>
</dbReference>
<dbReference type="Pfam" id="PF21984">
    <property type="entry name" value="DnaD_N"/>
    <property type="match status" value="1"/>
</dbReference>
<evidence type="ECO:0000256" key="1">
    <source>
        <dbReference type="ARBA" id="ARBA00093462"/>
    </source>
</evidence>
<dbReference type="Proteomes" id="UP001596310">
    <property type="component" value="Unassembled WGS sequence"/>
</dbReference>
<comment type="similarity">
    <text evidence="1">Belongs to the DnaB/DnaD family.</text>
</comment>
<evidence type="ECO:0000259" key="2">
    <source>
        <dbReference type="Pfam" id="PF07261"/>
    </source>
</evidence>
<protein>
    <submittedName>
        <fullName evidence="4">DnaD domain-containing protein</fullName>
    </submittedName>
</protein>
<dbReference type="InterPro" id="IPR034829">
    <property type="entry name" value="DnaD-like_sf"/>
</dbReference>
<dbReference type="Gene3D" id="1.10.10.630">
    <property type="entry name" value="DnaD domain-like"/>
    <property type="match status" value="1"/>
</dbReference>
<evidence type="ECO:0000259" key="3">
    <source>
        <dbReference type="Pfam" id="PF21984"/>
    </source>
</evidence>
<accession>A0ABW1UQ62</accession>
<dbReference type="PANTHER" id="PTHR37293:SF6">
    <property type="entry name" value="DNA REPLICATION PROTEIN DNAD"/>
    <property type="match status" value="1"/>
</dbReference>
<dbReference type="RefSeq" id="WP_125595875.1">
    <property type="nucleotide sequence ID" value="NZ_JBHSSM010000015.1"/>
</dbReference>
<dbReference type="EMBL" id="JBHSSM010000015">
    <property type="protein sequence ID" value="MFC6314992.1"/>
    <property type="molecule type" value="Genomic_DNA"/>
</dbReference>
<gene>
    <name evidence="4" type="ORF">ACFQHW_05335</name>
</gene>
<dbReference type="Pfam" id="PF07261">
    <property type="entry name" value="DnaB_2"/>
    <property type="match status" value="1"/>
</dbReference>
<reference evidence="5" key="1">
    <citation type="journal article" date="2019" name="Int. J. Syst. Evol. Microbiol.">
        <title>The Global Catalogue of Microorganisms (GCM) 10K type strain sequencing project: providing services to taxonomists for standard genome sequencing and annotation.</title>
        <authorList>
            <consortium name="The Broad Institute Genomics Platform"/>
            <consortium name="The Broad Institute Genome Sequencing Center for Infectious Disease"/>
            <person name="Wu L."/>
            <person name="Ma J."/>
        </authorList>
    </citation>
    <scope>NUCLEOTIDE SEQUENCE [LARGE SCALE GENOMIC DNA]</scope>
    <source>
        <strain evidence="5">CCM 8897</strain>
    </source>
</reference>
<keyword evidence="5" id="KW-1185">Reference proteome</keyword>
<organism evidence="4 5">
    <name type="scientific">Lapidilactobacillus achengensis</name>
    <dbReference type="NCBI Taxonomy" id="2486000"/>
    <lineage>
        <taxon>Bacteria</taxon>
        <taxon>Bacillati</taxon>
        <taxon>Bacillota</taxon>
        <taxon>Bacilli</taxon>
        <taxon>Lactobacillales</taxon>
        <taxon>Lactobacillaceae</taxon>
        <taxon>Lapidilactobacillus</taxon>
    </lineage>
</organism>
<dbReference type="SUPFAM" id="SSF158499">
    <property type="entry name" value="DnaD domain-like"/>
    <property type="match status" value="1"/>
</dbReference>
<proteinExistence type="inferred from homology"/>
<feature type="domain" description="DnaB/C C-terminal" evidence="2">
    <location>
        <begin position="130"/>
        <end position="201"/>
    </location>
</feature>
<name>A0ABW1UQ62_9LACO</name>
<dbReference type="NCBIfam" id="TIGR01446">
    <property type="entry name" value="DnaD_dom"/>
    <property type="match status" value="1"/>
</dbReference>
<sequence>MTEFTINDLVGTSYTVIANLILDHYAELGMNDHQLAIFLQIVKYSQRDEKFPSPDQLALVVKKPVGEVYQVLSQLTQQHFISVTTDTYQEQHRDQYSVAPFFQRVAQLRDQQQAVQTFQAEQAEISKLYKEFQVEFGRTLSPFEMETIDNWLNRDRYSVDLIRLALREAVLSDARSLRYIDRILLDWQKRHITNATDLQKYKAKFN</sequence>
<dbReference type="InterPro" id="IPR053162">
    <property type="entry name" value="DnaD"/>
</dbReference>
<dbReference type="InterPro" id="IPR006343">
    <property type="entry name" value="DnaB/C_C"/>
</dbReference>
<feature type="domain" description="DnaD N-terminal" evidence="3">
    <location>
        <begin position="17"/>
        <end position="113"/>
    </location>
</feature>
<dbReference type="InterPro" id="IPR053843">
    <property type="entry name" value="DnaD_N"/>
</dbReference>
<comment type="caution">
    <text evidence="4">The sequence shown here is derived from an EMBL/GenBank/DDBJ whole genome shotgun (WGS) entry which is preliminary data.</text>
</comment>